<gene>
    <name evidence="2" type="ORF">FEK34_18910</name>
</gene>
<proteinExistence type="predicted"/>
<feature type="chain" id="PRO_5024448521" evidence="1">
    <location>
        <begin position="28"/>
        <end position="79"/>
    </location>
</feature>
<dbReference type="EMBL" id="VBUT01000007">
    <property type="protein sequence ID" value="TLF75841.1"/>
    <property type="molecule type" value="Genomic_DNA"/>
</dbReference>
<feature type="signal peptide" evidence="1">
    <location>
        <begin position="1"/>
        <end position="27"/>
    </location>
</feature>
<accession>A0A5R8NJL7</accession>
<name>A0A5R8NJL7_9NOCA</name>
<keyword evidence="1" id="KW-0732">Signal</keyword>
<dbReference type="AlphaFoldDB" id="A0A5R8NJL7"/>
<sequence length="79" mass="8183">MTRLHRHIVAGALLGGAMLMSIAPAHAEAGLRLTEAEPTTAHIDGSGIVSSGSADFLTAGSSEALSRMWCGTLWQPVCH</sequence>
<reference evidence="2 3" key="1">
    <citation type="submission" date="2019-05" db="EMBL/GenBank/DDBJ databases">
        <title>Genomes sequences of two Nocardia cyriacigeorgica environmental isolates, type strains Nocardia asteroides ATCC 19247 and Nocardia cyriacigeorgica DSM 44484.</title>
        <authorList>
            <person name="Vautrin F."/>
            <person name="Bergeron E."/>
            <person name="Dubost A."/>
            <person name="Abrouk D."/>
            <person name="Rodriguez Nava V."/>
            <person name="Pujic P."/>
        </authorList>
    </citation>
    <scope>NUCLEOTIDE SEQUENCE [LARGE SCALE GENOMIC DNA]</scope>
    <source>
        <strain evidence="2 3">EML 446</strain>
    </source>
</reference>
<evidence type="ECO:0000313" key="3">
    <source>
        <dbReference type="Proteomes" id="UP000306378"/>
    </source>
</evidence>
<comment type="caution">
    <text evidence="2">The sequence shown here is derived from an EMBL/GenBank/DDBJ whole genome shotgun (WGS) entry which is preliminary data.</text>
</comment>
<dbReference type="RefSeq" id="WP_138449370.1">
    <property type="nucleotide sequence ID" value="NZ_VBUT01000007.1"/>
</dbReference>
<protein>
    <submittedName>
        <fullName evidence="2">Uncharacterized protein</fullName>
    </submittedName>
</protein>
<organism evidence="2 3">
    <name type="scientific">Nocardia cyriacigeorgica</name>
    <dbReference type="NCBI Taxonomy" id="135487"/>
    <lineage>
        <taxon>Bacteria</taxon>
        <taxon>Bacillati</taxon>
        <taxon>Actinomycetota</taxon>
        <taxon>Actinomycetes</taxon>
        <taxon>Mycobacteriales</taxon>
        <taxon>Nocardiaceae</taxon>
        <taxon>Nocardia</taxon>
    </lineage>
</organism>
<evidence type="ECO:0000256" key="1">
    <source>
        <dbReference type="SAM" id="SignalP"/>
    </source>
</evidence>
<evidence type="ECO:0000313" key="2">
    <source>
        <dbReference type="EMBL" id="TLF75841.1"/>
    </source>
</evidence>
<dbReference type="Proteomes" id="UP000306378">
    <property type="component" value="Unassembled WGS sequence"/>
</dbReference>